<dbReference type="Proteomes" id="UP000827609">
    <property type="component" value="Segment"/>
</dbReference>
<sequence>MNKIEELRSRLAAALGFRVKSLNGADHYVDGDDVLGLVEQWLPDEPQHILAVIERYGLKVERMVKEGTRPRPGEEPVFVFCVRSKTLVYRSLSESNLARSSLPYVSGNTLTEAVLLWAVLRAERIVAYKADPLMSSAYNFDRLEELVYITRFGE</sequence>
<evidence type="ECO:0000313" key="1">
    <source>
        <dbReference type="EMBL" id="QYW04698.1"/>
    </source>
</evidence>
<organism evidence="1 2">
    <name type="scientific">Erwinia phage pEa_SNUABM_7</name>
    <dbReference type="NCBI Taxonomy" id="2866695"/>
    <lineage>
        <taxon>Viruses</taxon>
        <taxon>Duplodnaviria</taxon>
        <taxon>Heunggongvirae</taxon>
        <taxon>Uroviricota</taxon>
        <taxon>Caudoviricetes</taxon>
        <taxon>Snuvirus</taxon>
        <taxon>Snuvirus SNUABM7</taxon>
    </lineage>
</organism>
<keyword evidence="2" id="KW-1185">Reference proteome</keyword>
<dbReference type="EMBL" id="MZ475896">
    <property type="protein sequence ID" value="QYW04698.1"/>
    <property type="molecule type" value="Genomic_DNA"/>
</dbReference>
<name>A0AAE7WS33_9CAUD</name>
<reference evidence="1" key="1">
    <citation type="submission" date="2021-06" db="EMBL/GenBank/DDBJ databases">
        <title>Complete genome sequence of Erwinia phage pEa_SNUABM_7.</title>
        <authorList>
            <person name="Kim S.G."/>
            <person name="Park S.C."/>
        </authorList>
    </citation>
    <scope>NUCLEOTIDE SEQUENCE</scope>
</reference>
<protein>
    <submittedName>
        <fullName evidence="1">Uncharacterized protein</fullName>
    </submittedName>
</protein>
<accession>A0AAE7WS33</accession>
<evidence type="ECO:0000313" key="2">
    <source>
        <dbReference type="Proteomes" id="UP000827609"/>
    </source>
</evidence>
<gene>
    <name evidence="1" type="ORF">pEaSNUABM7_00030</name>
</gene>
<proteinExistence type="predicted"/>